<dbReference type="Proteomes" id="UP000218281">
    <property type="component" value="Unassembled WGS sequence"/>
</dbReference>
<protein>
    <recommendedName>
        <fullName evidence="4">Winged helix-turn-helix domain-containing protein</fullName>
    </recommendedName>
</protein>
<organism evidence="2 3">
    <name type="scientific">Corynebacterium hadale</name>
    <dbReference type="NCBI Taxonomy" id="2026255"/>
    <lineage>
        <taxon>Bacteria</taxon>
        <taxon>Bacillati</taxon>
        <taxon>Actinomycetota</taxon>
        <taxon>Actinomycetes</taxon>
        <taxon>Mycobacteriales</taxon>
        <taxon>Corynebacteriaceae</taxon>
        <taxon>Corynebacterium</taxon>
    </lineage>
</organism>
<feature type="region of interest" description="Disordered" evidence="1">
    <location>
        <begin position="157"/>
        <end position="182"/>
    </location>
</feature>
<evidence type="ECO:0000313" key="3">
    <source>
        <dbReference type="Proteomes" id="UP000218281"/>
    </source>
</evidence>
<evidence type="ECO:0000256" key="1">
    <source>
        <dbReference type="SAM" id="MobiDB-lite"/>
    </source>
</evidence>
<evidence type="ECO:0000313" key="2">
    <source>
        <dbReference type="EMBL" id="PAT06224.1"/>
    </source>
</evidence>
<evidence type="ECO:0008006" key="4">
    <source>
        <dbReference type="Google" id="ProtNLM"/>
    </source>
</evidence>
<sequence length="182" mass="20361">MRDGDTARAEDLLCRWSVAKDRQKAQRDIAAGRAIVRLPSRGEATDRALIALQEHPSLTRRELSTLSGVSLYALQKAHCLLVRAEVPGFAGEEVQLAPDTERRYRLENARAAFAETERRSRQRAALSLLRDRPDLSQRRVAAVTGVHRKAVQTLAVQVQREREKQREKELEKAAAGEESSAA</sequence>
<dbReference type="EMBL" id="NSGO01000004">
    <property type="protein sequence ID" value="PAT06224.1"/>
    <property type="molecule type" value="Genomic_DNA"/>
</dbReference>
<accession>A0ABX4HA87</accession>
<proteinExistence type="predicted"/>
<feature type="compositionally biased region" description="Basic and acidic residues" evidence="1">
    <location>
        <begin position="159"/>
        <end position="175"/>
    </location>
</feature>
<comment type="caution">
    <text evidence="2">The sequence shown here is derived from an EMBL/GenBank/DDBJ whole genome shotgun (WGS) entry which is preliminary data.</text>
</comment>
<gene>
    <name evidence="2" type="ORF">CKJ81_04465</name>
</gene>
<reference evidence="2 3" key="1">
    <citation type="submission" date="2017-08" db="EMBL/GenBank/DDBJ databases">
        <title>Whole genome sequences of 6 clinical strains closest to Corynebacterium imitans.</title>
        <authorList>
            <person name="Bernier A.-M."/>
            <person name="Burdz T."/>
            <person name="Bernard K."/>
        </authorList>
    </citation>
    <scope>NUCLEOTIDE SEQUENCE [LARGE SCALE GENOMIC DNA]</scope>
    <source>
        <strain evidence="2 3">NML93-0607</strain>
    </source>
</reference>
<name>A0ABX4HA87_9CORY</name>
<keyword evidence="3" id="KW-1185">Reference proteome</keyword>